<protein>
    <recommendedName>
        <fullName evidence="5">Cyclase</fullName>
    </recommendedName>
</protein>
<evidence type="ECO:0000313" key="4">
    <source>
        <dbReference type="Proteomes" id="UP001323405"/>
    </source>
</evidence>
<dbReference type="InterPro" id="IPR037175">
    <property type="entry name" value="KFase_sf"/>
</dbReference>
<dbReference type="EMBL" id="JAFFHA010000004">
    <property type="protein sequence ID" value="KAK4657293.1"/>
    <property type="molecule type" value="Genomic_DNA"/>
</dbReference>
<dbReference type="PANTHER" id="PTHR34861:SF11">
    <property type="entry name" value="CYCLASE"/>
    <property type="match status" value="1"/>
</dbReference>
<dbReference type="Proteomes" id="UP001323405">
    <property type="component" value="Unassembled WGS sequence"/>
</dbReference>
<keyword evidence="2" id="KW-1133">Transmembrane helix</keyword>
<reference evidence="3 4" key="1">
    <citation type="journal article" date="2023" name="bioRxiv">
        <title>High-quality genome assemblies of four members of thePodospora anserinaspecies complex.</title>
        <authorList>
            <person name="Ament-Velasquez S.L."/>
            <person name="Vogan A.A."/>
            <person name="Wallerman O."/>
            <person name="Hartmann F."/>
            <person name="Gautier V."/>
            <person name="Silar P."/>
            <person name="Giraud T."/>
            <person name="Johannesson H."/>
        </authorList>
    </citation>
    <scope>NUCLEOTIDE SEQUENCE [LARGE SCALE GENOMIC DNA]</scope>
    <source>
        <strain evidence="3 4">CBS 415.72m</strain>
    </source>
</reference>
<evidence type="ECO:0008006" key="5">
    <source>
        <dbReference type="Google" id="ProtNLM"/>
    </source>
</evidence>
<dbReference type="RefSeq" id="XP_062746266.1">
    <property type="nucleotide sequence ID" value="XM_062888067.1"/>
</dbReference>
<evidence type="ECO:0000256" key="2">
    <source>
        <dbReference type="SAM" id="Phobius"/>
    </source>
</evidence>
<comment type="caution">
    <text evidence="3">The sequence shown here is derived from an EMBL/GenBank/DDBJ whole genome shotgun (WGS) entry which is preliminary data.</text>
</comment>
<keyword evidence="2" id="KW-0472">Membrane</keyword>
<dbReference type="PANTHER" id="PTHR34861">
    <property type="match status" value="1"/>
</dbReference>
<dbReference type="Pfam" id="PF04199">
    <property type="entry name" value="Cyclase"/>
    <property type="match status" value="1"/>
</dbReference>
<dbReference type="InterPro" id="IPR007325">
    <property type="entry name" value="KFase/CYL"/>
</dbReference>
<feature type="transmembrane region" description="Helical" evidence="2">
    <location>
        <begin position="68"/>
        <end position="86"/>
    </location>
</feature>
<evidence type="ECO:0000313" key="3">
    <source>
        <dbReference type="EMBL" id="KAK4657293.1"/>
    </source>
</evidence>
<dbReference type="SUPFAM" id="SSF102198">
    <property type="entry name" value="Putative cyclase"/>
    <property type="match status" value="1"/>
</dbReference>
<gene>
    <name evidence="3" type="ORF">QC762_211700</name>
</gene>
<dbReference type="Gene3D" id="3.50.30.50">
    <property type="entry name" value="Putative cyclase"/>
    <property type="match status" value="1"/>
</dbReference>
<dbReference type="GeneID" id="87907974"/>
<evidence type="ECO:0000256" key="1">
    <source>
        <dbReference type="ARBA" id="ARBA00007865"/>
    </source>
</evidence>
<organism evidence="3 4">
    <name type="scientific">Podospora pseudocomata</name>
    <dbReference type="NCBI Taxonomy" id="2093779"/>
    <lineage>
        <taxon>Eukaryota</taxon>
        <taxon>Fungi</taxon>
        <taxon>Dikarya</taxon>
        <taxon>Ascomycota</taxon>
        <taxon>Pezizomycotina</taxon>
        <taxon>Sordariomycetes</taxon>
        <taxon>Sordariomycetidae</taxon>
        <taxon>Sordariales</taxon>
        <taxon>Podosporaceae</taxon>
        <taxon>Podospora</taxon>
    </lineage>
</organism>
<sequence>MLMNLTIYAMHEKRNNRSHRVDIRYRPWRTARVVLSLKGSPRLRSALGVVHREAGWCFGGFCIRTDGYIYVLLFYLLSFVVFYRFFICTHTPSQLTYTKFTSPPPAIHLDTTPHRTTMLILPLLFLLPLSTAKPPKLNSNGIPPFSSLPLNPPAPYLSAWGLYGPNDELGTLNRLSPAIVAAASKTEIKTGVRVSLNWAMNAQGNESFINRGNFGHRIYPAGPYYDEVWDYNSQVSSHWDSLRHFPYIQERKFYNGVEDGDILGEGNGTRNSIHVWSERGIVGRGVLVDFHSWRLKQLEGRNPEERFKRFDPFVGETSGISLEDVRAVLKWQGTKVRFGDILIVRSGWTVGFNNKTREEILALQRAGSISASGLEQSLPMMKFLWDNFSAVAGDMPGVEAYPARANFTMHEVLLAGWGCPMGELFDLEALAAEAKRQKRWSFFLTSEVINLPGALASPINALAIF</sequence>
<accession>A0ABR0GNR7</accession>
<keyword evidence="4" id="KW-1185">Reference proteome</keyword>
<comment type="similarity">
    <text evidence="1">Belongs to the Cyclase 1 superfamily.</text>
</comment>
<proteinExistence type="inferred from homology"/>
<keyword evidence="2" id="KW-0812">Transmembrane</keyword>
<name>A0ABR0GNR7_9PEZI</name>